<evidence type="ECO:0000256" key="1">
    <source>
        <dbReference type="SAM" id="Phobius"/>
    </source>
</evidence>
<keyword evidence="3" id="KW-1185">Reference proteome</keyword>
<proteinExistence type="predicted"/>
<feature type="transmembrane region" description="Helical" evidence="1">
    <location>
        <begin position="6"/>
        <end position="37"/>
    </location>
</feature>
<organism evidence="2 3">
    <name type="scientific">Phaseolus coccineus</name>
    <name type="common">Scarlet runner bean</name>
    <name type="synonym">Phaseolus multiflorus</name>
    <dbReference type="NCBI Taxonomy" id="3886"/>
    <lineage>
        <taxon>Eukaryota</taxon>
        <taxon>Viridiplantae</taxon>
        <taxon>Streptophyta</taxon>
        <taxon>Embryophyta</taxon>
        <taxon>Tracheophyta</taxon>
        <taxon>Spermatophyta</taxon>
        <taxon>Magnoliopsida</taxon>
        <taxon>eudicotyledons</taxon>
        <taxon>Gunneridae</taxon>
        <taxon>Pentapetalae</taxon>
        <taxon>rosids</taxon>
        <taxon>fabids</taxon>
        <taxon>Fabales</taxon>
        <taxon>Fabaceae</taxon>
        <taxon>Papilionoideae</taxon>
        <taxon>50 kb inversion clade</taxon>
        <taxon>NPAAA clade</taxon>
        <taxon>indigoferoid/millettioid clade</taxon>
        <taxon>Phaseoleae</taxon>
        <taxon>Phaseolus</taxon>
    </lineage>
</organism>
<dbReference type="Proteomes" id="UP001374584">
    <property type="component" value="Unassembled WGS sequence"/>
</dbReference>
<comment type="caution">
    <text evidence="2">The sequence shown here is derived from an EMBL/GenBank/DDBJ whole genome shotgun (WGS) entry which is preliminary data.</text>
</comment>
<dbReference type="AlphaFoldDB" id="A0AAN9NZY6"/>
<accession>A0AAN9NZY6</accession>
<dbReference type="EMBL" id="JAYMYR010000001">
    <property type="protein sequence ID" value="KAK7381835.1"/>
    <property type="molecule type" value="Genomic_DNA"/>
</dbReference>
<keyword evidence="1" id="KW-0472">Membrane</keyword>
<reference evidence="2 3" key="1">
    <citation type="submission" date="2024-01" db="EMBL/GenBank/DDBJ databases">
        <title>The genomes of 5 underutilized Papilionoideae crops provide insights into root nodulation and disease resistanc.</title>
        <authorList>
            <person name="Jiang F."/>
        </authorList>
    </citation>
    <scope>NUCLEOTIDE SEQUENCE [LARGE SCALE GENOMIC DNA]</scope>
    <source>
        <strain evidence="2">JINMINGXINNONG_FW02</strain>
        <tissue evidence="2">Leaves</tissue>
    </source>
</reference>
<evidence type="ECO:0000313" key="2">
    <source>
        <dbReference type="EMBL" id="KAK7381835.1"/>
    </source>
</evidence>
<gene>
    <name evidence="2" type="ORF">VNO80_00383</name>
</gene>
<protein>
    <submittedName>
        <fullName evidence="2">Uncharacterized protein</fullName>
    </submittedName>
</protein>
<keyword evidence="1" id="KW-0812">Transmembrane</keyword>
<sequence>MFFYVLTIALVLIFMRTLFEGWLLLLFGGADFLVYVWNMQVRHKSSAATVYLCLERLSNPFLSRTVPISAPGKCCWQVTPGSEYAWLTAMFSKAAPNGLGASGRCFLVDAVFMQWIGVNEGDFERERVKSGVCVGLGLLFHGECGLVRTSDLHFFILHKLSILHKLQTLQFSTLHFPSPLLRSLA</sequence>
<evidence type="ECO:0000313" key="3">
    <source>
        <dbReference type="Proteomes" id="UP001374584"/>
    </source>
</evidence>
<name>A0AAN9NZY6_PHACN</name>
<keyword evidence="1" id="KW-1133">Transmembrane helix</keyword>